<feature type="region of interest" description="Disordered" evidence="5">
    <location>
        <begin position="29"/>
        <end position="70"/>
    </location>
</feature>
<evidence type="ECO:0000313" key="7">
    <source>
        <dbReference type="EMBL" id="KAF4670851.1"/>
    </source>
</evidence>
<comment type="caution">
    <text evidence="7">The sequence shown here is derived from an EMBL/GenBank/DDBJ whole genome shotgun (WGS) entry which is preliminary data.</text>
</comment>
<organism evidence="7 8">
    <name type="scientific">Perkinsus chesapeaki</name>
    <name type="common">Clam parasite</name>
    <name type="synonym">Perkinsus andrewsi</name>
    <dbReference type="NCBI Taxonomy" id="330153"/>
    <lineage>
        <taxon>Eukaryota</taxon>
        <taxon>Sar</taxon>
        <taxon>Alveolata</taxon>
        <taxon>Perkinsozoa</taxon>
        <taxon>Perkinsea</taxon>
        <taxon>Perkinsida</taxon>
        <taxon>Perkinsidae</taxon>
        <taxon>Perkinsus</taxon>
    </lineage>
</organism>
<feature type="zinc finger region" description="C3H1-type" evidence="4">
    <location>
        <begin position="79"/>
        <end position="104"/>
    </location>
</feature>
<proteinExistence type="predicted"/>
<evidence type="ECO:0000256" key="3">
    <source>
        <dbReference type="ARBA" id="ARBA00022833"/>
    </source>
</evidence>
<dbReference type="PROSITE" id="PS50103">
    <property type="entry name" value="ZF_C3H1"/>
    <property type="match status" value="1"/>
</dbReference>
<keyword evidence="3 4" id="KW-0862">Zinc</keyword>
<dbReference type="GO" id="GO:0008270">
    <property type="term" value="F:zinc ion binding"/>
    <property type="evidence" value="ECO:0007669"/>
    <property type="project" value="UniProtKB-KW"/>
</dbReference>
<evidence type="ECO:0000256" key="5">
    <source>
        <dbReference type="SAM" id="MobiDB-lite"/>
    </source>
</evidence>
<dbReference type="Proteomes" id="UP000591131">
    <property type="component" value="Unassembled WGS sequence"/>
</dbReference>
<dbReference type="InterPro" id="IPR000571">
    <property type="entry name" value="Znf_CCCH"/>
</dbReference>
<gene>
    <name evidence="7" type="ORF">FOL47_001796</name>
</gene>
<keyword evidence="8" id="KW-1185">Reference proteome</keyword>
<feature type="compositionally biased region" description="Basic and acidic residues" evidence="5">
    <location>
        <begin position="58"/>
        <end position="70"/>
    </location>
</feature>
<feature type="domain" description="C3H1-type" evidence="6">
    <location>
        <begin position="79"/>
        <end position="104"/>
    </location>
</feature>
<dbReference type="AlphaFoldDB" id="A0A7J6MIM8"/>
<dbReference type="EMBL" id="JAAPAO010000145">
    <property type="protein sequence ID" value="KAF4670851.1"/>
    <property type="molecule type" value="Genomic_DNA"/>
</dbReference>
<dbReference type="Gene3D" id="4.10.1000.10">
    <property type="entry name" value="Zinc finger, CCCH-type"/>
    <property type="match status" value="1"/>
</dbReference>
<accession>A0A7J6MIM8</accession>
<evidence type="ECO:0000256" key="2">
    <source>
        <dbReference type="ARBA" id="ARBA00022771"/>
    </source>
</evidence>
<evidence type="ECO:0000313" key="8">
    <source>
        <dbReference type="Proteomes" id="UP000591131"/>
    </source>
</evidence>
<name>A0A7J6MIM8_PERCH</name>
<protein>
    <recommendedName>
        <fullName evidence="6">C3H1-type domain-containing protein</fullName>
    </recommendedName>
</protein>
<dbReference type="SUPFAM" id="SSF90229">
    <property type="entry name" value="CCCH zinc finger"/>
    <property type="match status" value="1"/>
</dbReference>
<evidence type="ECO:0000259" key="6">
    <source>
        <dbReference type="PROSITE" id="PS50103"/>
    </source>
</evidence>
<dbReference type="OrthoDB" id="471447at2759"/>
<reference evidence="7 8" key="1">
    <citation type="submission" date="2020-04" db="EMBL/GenBank/DDBJ databases">
        <title>Perkinsus chesapeaki whole genome sequence.</title>
        <authorList>
            <person name="Bogema D.R."/>
        </authorList>
    </citation>
    <scope>NUCLEOTIDE SEQUENCE [LARGE SCALE GENOMIC DNA]</scope>
    <source>
        <strain evidence="7">ATCC PRA-425</strain>
    </source>
</reference>
<dbReference type="InterPro" id="IPR036855">
    <property type="entry name" value="Znf_CCCH_sf"/>
</dbReference>
<feature type="compositionally biased region" description="Basic and acidic residues" evidence="5">
    <location>
        <begin position="34"/>
        <end position="50"/>
    </location>
</feature>
<keyword evidence="2 4" id="KW-0863">Zinc-finger</keyword>
<keyword evidence="1 4" id="KW-0479">Metal-binding</keyword>
<evidence type="ECO:0000256" key="4">
    <source>
        <dbReference type="PROSITE-ProRule" id="PRU00723"/>
    </source>
</evidence>
<sequence length="253" mass="27384">MDTATTATPLNVCESDPYDTKIPHEDAFVLPPAHDSKTGVRDVVVPHERESPEDESDGVDKSPVEGGDEPRMSDVVKRLLKTRFCRYGVHCKYGAKCFYAHSPDELRQRPPPPAGYRRQFPQAHAAPFPPEHMAAVMSSQDPLMGYPSPLGFLPEAMAQFMPPLGDMRNHMMPYSAPEQAVDNAAYAPYGSPPSAMLTGGTVPPTAYGNSRQANAPVVNTSHEQAVHAGHSGLTPAQIANLLRVAAVTKKESD</sequence>
<evidence type="ECO:0000256" key="1">
    <source>
        <dbReference type="ARBA" id="ARBA00022723"/>
    </source>
</evidence>